<name>A0A9R1LIP8_WHEAT</name>
<feature type="non-terminal residue" evidence="1">
    <location>
        <position position="1"/>
    </location>
</feature>
<proteinExistence type="predicted"/>
<feature type="non-terminal residue" evidence="1">
    <location>
        <position position="34"/>
    </location>
</feature>
<evidence type="ECO:0000313" key="1">
    <source>
        <dbReference type="EMBL" id="KAF7089584.1"/>
    </source>
</evidence>
<accession>A0A9R1LIP8</accession>
<organism evidence="1">
    <name type="scientific">Triticum aestivum</name>
    <name type="common">Wheat</name>
    <dbReference type="NCBI Taxonomy" id="4565"/>
    <lineage>
        <taxon>Eukaryota</taxon>
        <taxon>Viridiplantae</taxon>
        <taxon>Streptophyta</taxon>
        <taxon>Embryophyta</taxon>
        <taxon>Tracheophyta</taxon>
        <taxon>Spermatophyta</taxon>
        <taxon>Magnoliopsida</taxon>
        <taxon>Liliopsida</taxon>
        <taxon>Poales</taxon>
        <taxon>Poaceae</taxon>
        <taxon>BOP clade</taxon>
        <taxon>Pooideae</taxon>
        <taxon>Triticodae</taxon>
        <taxon>Triticeae</taxon>
        <taxon>Triticinae</taxon>
        <taxon>Triticum</taxon>
    </lineage>
</organism>
<dbReference type="EMBL" id="CM022228">
    <property type="protein sequence ID" value="KAF7089584.1"/>
    <property type="molecule type" value="Genomic_DNA"/>
</dbReference>
<dbReference type="Proteomes" id="UP000815260">
    <property type="component" value="Chromosome 6D"/>
</dbReference>
<comment type="caution">
    <text evidence="1">The sequence shown here is derived from an EMBL/GenBank/DDBJ whole genome shotgun (WGS) entry which is preliminary data.</text>
</comment>
<protein>
    <submittedName>
        <fullName evidence="1">Uncharacterized protein</fullName>
    </submittedName>
</protein>
<reference evidence="1" key="1">
    <citation type="journal article" date="2017" name="Gigascience">
        <title>The first near-complete assembly of the hexaploid bread wheat genome, Triticum aestivum.</title>
        <authorList>
            <person name="Zimin A.V."/>
            <person name="Puiu D."/>
            <person name="Hall R."/>
            <person name="Kingan S."/>
            <person name="Clavijo B.J."/>
            <person name="Salzberg S.L."/>
        </authorList>
    </citation>
    <scope>NUCLEOTIDE SEQUENCE</scope>
    <source>
        <tissue evidence="1">Leaf</tissue>
    </source>
</reference>
<reference evidence="1" key="2">
    <citation type="submission" date="2020-03" db="EMBL/GenBank/DDBJ databases">
        <title>The second near-complete assembly of the hexaploid bread wheat (Triticum aestivum) genome.</title>
        <authorList>
            <person name="Zimin A.V."/>
            <person name="Puiu D."/>
            <person name="Shumante A."/>
            <person name="Alonge M."/>
            <person name="Salzberg S.L."/>
        </authorList>
    </citation>
    <scope>NUCLEOTIDE SEQUENCE</scope>
    <source>
        <tissue evidence="1">Leaf</tissue>
    </source>
</reference>
<dbReference type="AlphaFoldDB" id="A0A9R1LIP8"/>
<sequence>CARAFRDLSLTINLTNGTNCGGNKNYTTEFISKI</sequence>
<gene>
    <name evidence="1" type="ORF">CFC21_092527</name>
</gene>